<accession>A0ABT1YRT1</accession>
<proteinExistence type="predicted"/>
<feature type="compositionally biased region" description="Polar residues" evidence="1">
    <location>
        <begin position="41"/>
        <end position="53"/>
    </location>
</feature>
<dbReference type="RefSeq" id="WP_258216560.1">
    <property type="nucleotide sequence ID" value="NZ_JANQBD010000024.1"/>
</dbReference>
<gene>
    <name evidence="3" type="ORF">NV381_27795</name>
</gene>
<evidence type="ECO:0000313" key="4">
    <source>
        <dbReference type="Proteomes" id="UP001300012"/>
    </source>
</evidence>
<reference evidence="3 4" key="1">
    <citation type="submission" date="2022-08" db="EMBL/GenBank/DDBJ databases">
        <title>Paenibacillus endoradicis sp. nov., Paenibacillus radicibacter sp. nov and Paenibacillus pararadicis sp. nov., three cold-adapted plant growth-promoting bacteria isolated from root of Larix gmelinii in Great Khingan.</title>
        <authorList>
            <person name="Xue H."/>
        </authorList>
    </citation>
    <scope>NUCLEOTIDE SEQUENCE [LARGE SCALE GENOMIC DNA]</scope>
    <source>
        <strain evidence="3 4">N5-1-1-5</strain>
    </source>
</reference>
<feature type="region of interest" description="Disordered" evidence="1">
    <location>
        <begin position="25"/>
        <end position="54"/>
    </location>
</feature>
<protein>
    <submittedName>
        <fullName evidence="3">GerMN domain-containing protein</fullName>
    </submittedName>
</protein>
<feature type="domain" description="GerMN" evidence="2">
    <location>
        <begin position="67"/>
        <end position="175"/>
    </location>
</feature>
<comment type="caution">
    <text evidence="3">The sequence shown here is derived from an EMBL/GenBank/DDBJ whole genome shotgun (WGS) entry which is preliminary data.</text>
</comment>
<dbReference type="PROSITE" id="PS51257">
    <property type="entry name" value="PROKAR_LIPOPROTEIN"/>
    <property type="match status" value="1"/>
</dbReference>
<feature type="compositionally biased region" description="Polar residues" evidence="1">
    <location>
        <begin position="25"/>
        <end position="34"/>
    </location>
</feature>
<dbReference type="Proteomes" id="UP001300012">
    <property type="component" value="Unassembled WGS sequence"/>
</dbReference>
<keyword evidence="4" id="KW-1185">Reference proteome</keyword>
<sequence length="191" mass="20444">MQKHTIRGLLLIGAVALVLSGCGQKPTSNGTKSPASEPPATGSQTTPPSNVDPTTAEKDMIRLTIKAYYGDEQAAKLVEKEVSINYKEDKDKYTAALWTLKKAPPGSNLIPLADALGFKSAVLKDKQLTVDLTVSGEGRLGAPGEAMLLEALQKTLFQFSEVDSIDILVDGKPAESLMGHMELLHPMKRGK</sequence>
<evidence type="ECO:0000256" key="1">
    <source>
        <dbReference type="SAM" id="MobiDB-lite"/>
    </source>
</evidence>
<evidence type="ECO:0000259" key="2">
    <source>
        <dbReference type="Pfam" id="PF10646"/>
    </source>
</evidence>
<evidence type="ECO:0000313" key="3">
    <source>
        <dbReference type="EMBL" id="MCR8635008.1"/>
    </source>
</evidence>
<dbReference type="InterPro" id="IPR019606">
    <property type="entry name" value="GerMN"/>
</dbReference>
<name>A0ABT1YRT1_9BACL</name>
<organism evidence="3 4">
    <name type="scientific">Paenibacillus radicis</name>
    <name type="common">ex Xue et al. 2023</name>
    <dbReference type="NCBI Taxonomy" id="2972489"/>
    <lineage>
        <taxon>Bacteria</taxon>
        <taxon>Bacillati</taxon>
        <taxon>Bacillota</taxon>
        <taxon>Bacilli</taxon>
        <taxon>Bacillales</taxon>
        <taxon>Paenibacillaceae</taxon>
        <taxon>Paenibacillus</taxon>
    </lineage>
</organism>
<dbReference type="Pfam" id="PF10646">
    <property type="entry name" value="Germane"/>
    <property type="match status" value="1"/>
</dbReference>
<dbReference type="EMBL" id="JANQBD010000024">
    <property type="protein sequence ID" value="MCR8635008.1"/>
    <property type="molecule type" value="Genomic_DNA"/>
</dbReference>